<evidence type="ECO:0000313" key="3">
    <source>
        <dbReference type="EMBL" id="MFD2872079.1"/>
    </source>
</evidence>
<dbReference type="InterPro" id="IPR025510">
    <property type="entry name" value="DUF4397"/>
</dbReference>
<name>A0ABW5Y9M6_9SPHI</name>
<gene>
    <name evidence="3" type="ORF">ACFS5N_06350</name>
</gene>
<keyword evidence="4" id="KW-1185">Reference proteome</keyword>
<evidence type="ECO:0000259" key="2">
    <source>
        <dbReference type="Pfam" id="PF14344"/>
    </source>
</evidence>
<feature type="signal peptide" evidence="1">
    <location>
        <begin position="1"/>
        <end position="27"/>
    </location>
</feature>
<dbReference type="Proteomes" id="UP001597557">
    <property type="component" value="Unassembled WGS sequence"/>
</dbReference>
<organism evidence="3 4">
    <name type="scientific">Mucilaginibacter ximonensis</name>
    <dbReference type="NCBI Taxonomy" id="538021"/>
    <lineage>
        <taxon>Bacteria</taxon>
        <taxon>Pseudomonadati</taxon>
        <taxon>Bacteroidota</taxon>
        <taxon>Sphingobacteriia</taxon>
        <taxon>Sphingobacteriales</taxon>
        <taxon>Sphingobacteriaceae</taxon>
        <taxon>Mucilaginibacter</taxon>
    </lineage>
</organism>
<evidence type="ECO:0000313" key="4">
    <source>
        <dbReference type="Proteomes" id="UP001597557"/>
    </source>
</evidence>
<dbReference type="EMBL" id="JBHUPD010000001">
    <property type="protein sequence ID" value="MFD2872079.1"/>
    <property type="molecule type" value="Genomic_DNA"/>
</dbReference>
<protein>
    <submittedName>
        <fullName evidence="3">DUF4397 domain-containing protein</fullName>
    </submittedName>
</protein>
<accession>A0ABW5Y9M6</accession>
<comment type="caution">
    <text evidence="3">The sequence shown here is derived from an EMBL/GenBank/DDBJ whole genome shotgun (WGS) entry which is preliminary data.</text>
</comment>
<proteinExistence type="predicted"/>
<dbReference type="Pfam" id="PF14344">
    <property type="entry name" value="DUF4397"/>
    <property type="match status" value="1"/>
</dbReference>
<feature type="domain" description="DUF4397" evidence="2">
    <location>
        <begin position="42"/>
        <end position="147"/>
    </location>
</feature>
<sequence>MKKIINYTTPRTLFAVAALAFATCLSACTKNDGDVTTPATSAYVMATNTAEASDAQDFYADNNKVNSSALAYTQSTAYIKVAAGNHNLQFKSSANASVNSSATLNAQSGKYYSVFYTDDKSTVTVTDDHTAPQSGKARVRFINLSSALNSAVDFGVSGGNKLITTLAYRAASAYAEVDAATKFSLYIAGSTTVKLDMPVTISAGHIYTIYISGATAATIHYNVLVQD</sequence>
<evidence type="ECO:0000256" key="1">
    <source>
        <dbReference type="SAM" id="SignalP"/>
    </source>
</evidence>
<keyword evidence="1" id="KW-0732">Signal</keyword>
<dbReference type="RefSeq" id="WP_377183393.1">
    <property type="nucleotide sequence ID" value="NZ_JBHUPD010000001.1"/>
</dbReference>
<reference evidence="4" key="1">
    <citation type="journal article" date="2019" name="Int. J. Syst. Evol. Microbiol.">
        <title>The Global Catalogue of Microorganisms (GCM) 10K type strain sequencing project: providing services to taxonomists for standard genome sequencing and annotation.</title>
        <authorList>
            <consortium name="The Broad Institute Genomics Platform"/>
            <consortium name="The Broad Institute Genome Sequencing Center for Infectious Disease"/>
            <person name="Wu L."/>
            <person name="Ma J."/>
        </authorList>
    </citation>
    <scope>NUCLEOTIDE SEQUENCE [LARGE SCALE GENOMIC DNA]</scope>
    <source>
        <strain evidence="4">KCTC 22437</strain>
    </source>
</reference>
<feature type="chain" id="PRO_5046401588" evidence="1">
    <location>
        <begin position="28"/>
        <end position="227"/>
    </location>
</feature>